<feature type="transmembrane region" description="Helical" evidence="1">
    <location>
        <begin position="182"/>
        <end position="203"/>
    </location>
</feature>
<evidence type="ECO:0000313" key="3">
    <source>
        <dbReference type="Proteomes" id="UP000070326"/>
    </source>
</evidence>
<feature type="transmembrane region" description="Helical" evidence="1">
    <location>
        <begin position="116"/>
        <end position="137"/>
    </location>
</feature>
<keyword evidence="1" id="KW-1133">Transmembrane helix</keyword>
<feature type="transmembrane region" description="Helical" evidence="1">
    <location>
        <begin position="62"/>
        <end position="83"/>
    </location>
</feature>
<feature type="transmembrane region" description="Helical" evidence="1">
    <location>
        <begin position="20"/>
        <end position="42"/>
    </location>
</feature>
<evidence type="ECO:0000313" key="2">
    <source>
        <dbReference type="EMBL" id="KXI10510.1"/>
    </source>
</evidence>
<comment type="caution">
    <text evidence="2">The sequence shown here is derived from an EMBL/GenBank/DDBJ whole genome shotgun (WGS) entry which is preliminary data.</text>
</comment>
<dbReference type="RefSeq" id="WP_060916666.1">
    <property type="nucleotide sequence ID" value="NZ_KQ960278.1"/>
</dbReference>
<dbReference type="Proteomes" id="UP000070326">
    <property type="component" value="Unassembled WGS sequence"/>
</dbReference>
<dbReference type="AlphaFoldDB" id="A0A135YM78"/>
<dbReference type="PROSITE" id="PS51257">
    <property type="entry name" value="PROKAR_LIPOPROTEIN"/>
    <property type="match status" value="1"/>
</dbReference>
<feature type="transmembrane region" description="Helical" evidence="1">
    <location>
        <begin position="241"/>
        <end position="262"/>
    </location>
</feature>
<reference evidence="2 3" key="1">
    <citation type="submission" date="2016-02" db="EMBL/GenBank/DDBJ databases">
        <authorList>
            <person name="Wen L."/>
            <person name="He K."/>
            <person name="Yang H."/>
        </authorList>
    </citation>
    <scope>NUCLEOTIDE SEQUENCE [LARGE SCALE GENOMIC DNA]</scope>
    <source>
        <strain evidence="2 3">MJR8628A</strain>
    </source>
</reference>
<name>A0A135YM78_9FIRM</name>
<keyword evidence="1" id="KW-0472">Membrane</keyword>
<dbReference type="STRING" id="1261.HMPREF3195_01829"/>
<protein>
    <submittedName>
        <fullName evidence="2">Uncharacterized protein</fullName>
    </submittedName>
</protein>
<feature type="transmembrane region" description="Helical" evidence="1">
    <location>
        <begin position="210"/>
        <end position="229"/>
    </location>
</feature>
<proteinExistence type="predicted"/>
<dbReference type="PATRIC" id="fig|1261.3.peg.707"/>
<accession>A0A135YM78</accession>
<sequence>MTKLLKLLKLEFKNNMMLFIGFNITSVIVLVLSCIISNLLYLRDIRRSYLVGDVHTVYVYDSLQPSLTALVLVFSLVFVIIYTGTSLTRKLSKSDGSVYSIMQLPVKIYNHIQATYISSLVFALFNSLLSMIILVVYSRYLRGEMIDIVRTVPLFQSRIPSVKEILNKFIDGNPFFTINPSMVALVALKWILLISVVIAIVLLVKSSKNIPIYITALIIFLSFYSANVIEFVGWGSGKIDTTYIVKLIVSTIGFIVANHILIRRIEY</sequence>
<keyword evidence="1" id="KW-0812">Transmembrane</keyword>
<dbReference type="EMBL" id="LSQZ01000091">
    <property type="protein sequence ID" value="KXI10510.1"/>
    <property type="molecule type" value="Genomic_DNA"/>
</dbReference>
<evidence type="ECO:0000256" key="1">
    <source>
        <dbReference type="SAM" id="Phobius"/>
    </source>
</evidence>
<gene>
    <name evidence="2" type="ORF">HMPREF3195_01829</name>
</gene>
<organism evidence="2 3">
    <name type="scientific">Peptostreptococcus anaerobius</name>
    <dbReference type="NCBI Taxonomy" id="1261"/>
    <lineage>
        <taxon>Bacteria</taxon>
        <taxon>Bacillati</taxon>
        <taxon>Bacillota</taxon>
        <taxon>Clostridia</taxon>
        <taxon>Peptostreptococcales</taxon>
        <taxon>Peptostreptococcaceae</taxon>
        <taxon>Peptostreptococcus</taxon>
    </lineage>
</organism>